<evidence type="ECO:0000313" key="11">
    <source>
        <dbReference type="EMBL" id="KAJ54610.1"/>
    </source>
</evidence>
<dbReference type="Pfam" id="PF13671">
    <property type="entry name" value="AAA_33"/>
    <property type="match status" value="1"/>
</dbReference>
<dbReference type="SUPFAM" id="SSF52540">
    <property type="entry name" value="P-loop containing nucleoside triphosphate hydrolases"/>
    <property type="match status" value="1"/>
</dbReference>
<keyword evidence="4 10" id="KW-0808">Transferase</keyword>
<dbReference type="FunFam" id="3.40.50.300:FF:000522">
    <property type="entry name" value="Gluconokinase"/>
    <property type="match status" value="1"/>
</dbReference>
<dbReference type="PANTHER" id="PTHR43442:SF3">
    <property type="entry name" value="GLUCONOKINASE-RELATED"/>
    <property type="match status" value="1"/>
</dbReference>
<evidence type="ECO:0000256" key="4">
    <source>
        <dbReference type="ARBA" id="ARBA00022679"/>
    </source>
</evidence>
<evidence type="ECO:0000313" key="12">
    <source>
        <dbReference type="Proteomes" id="UP000026249"/>
    </source>
</evidence>
<proteinExistence type="inferred from homology"/>
<evidence type="ECO:0000256" key="2">
    <source>
        <dbReference type="ARBA" id="ARBA00008420"/>
    </source>
</evidence>
<name>A0A037ZIF3_9RHOB</name>
<dbReference type="CDD" id="cd02021">
    <property type="entry name" value="GntK"/>
    <property type="match status" value="1"/>
</dbReference>
<dbReference type="PANTHER" id="PTHR43442">
    <property type="entry name" value="GLUCONOKINASE-RELATED"/>
    <property type="match status" value="1"/>
</dbReference>
<dbReference type="InterPro" id="IPR027417">
    <property type="entry name" value="P-loop_NTPase"/>
</dbReference>
<evidence type="ECO:0000256" key="5">
    <source>
        <dbReference type="ARBA" id="ARBA00022741"/>
    </source>
</evidence>
<accession>A0A037ZIF3</accession>
<sequence>MGVSGCGKSSVGAAVAARIGASFIDGDDLHPQSNIDKMASGQPLNDHDRAPWLVKVGATLKQADETTIIGCSSLKRAYRHIIRTTAAGPVQFLFLDGSREVLLGRMTSRPGHFMPASLLDSQLATLERPGADENAHIFDIDQPFNTLVDTVVTRIQEEPK</sequence>
<dbReference type="EC" id="2.7.1.12" evidence="3 10"/>
<protein>
    <recommendedName>
        <fullName evidence="3 10">Gluconokinase</fullName>
        <ecNumber evidence="3 10">2.7.1.12</ecNumber>
    </recommendedName>
</protein>
<dbReference type="AlphaFoldDB" id="A0A037ZIF3"/>
<keyword evidence="12" id="KW-1185">Reference proteome</keyword>
<dbReference type="Gene3D" id="3.40.50.300">
    <property type="entry name" value="P-loop containing nucleotide triphosphate hydrolases"/>
    <property type="match status" value="1"/>
</dbReference>
<evidence type="ECO:0000256" key="10">
    <source>
        <dbReference type="RuleBase" id="RU363066"/>
    </source>
</evidence>
<dbReference type="GO" id="GO:0019521">
    <property type="term" value="P:D-gluconate metabolic process"/>
    <property type="evidence" value="ECO:0007669"/>
    <property type="project" value="UniProtKB-KW"/>
</dbReference>
<comment type="caution">
    <text evidence="11">The sequence shown here is derived from an EMBL/GenBank/DDBJ whole genome shotgun (WGS) entry which is preliminary data.</text>
</comment>
<gene>
    <name evidence="11" type="ORF">ACMU_15950</name>
</gene>
<comment type="pathway">
    <text evidence="1">Carbohydrate acid metabolism.</text>
</comment>
<keyword evidence="8" id="KW-0311">Gluconate utilization</keyword>
<dbReference type="GO" id="GO:0046316">
    <property type="term" value="F:gluconokinase activity"/>
    <property type="evidence" value="ECO:0007669"/>
    <property type="project" value="UniProtKB-EC"/>
</dbReference>
<dbReference type="NCBIfam" id="TIGR01313">
    <property type="entry name" value="therm_gnt_kin"/>
    <property type="match status" value="1"/>
</dbReference>
<keyword evidence="7 10" id="KW-0067">ATP-binding</keyword>
<evidence type="ECO:0000256" key="9">
    <source>
        <dbReference type="ARBA" id="ARBA00048090"/>
    </source>
</evidence>
<evidence type="ECO:0000256" key="7">
    <source>
        <dbReference type="ARBA" id="ARBA00022840"/>
    </source>
</evidence>
<keyword evidence="5 10" id="KW-0547">Nucleotide-binding</keyword>
<dbReference type="EMBL" id="JFKE01000006">
    <property type="protein sequence ID" value="KAJ54610.1"/>
    <property type="molecule type" value="Genomic_DNA"/>
</dbReference>
<comment type="similarity">
    <text evidence="2 10">Belongs to the gluconokinase GntK/GntV family.</text>
</comment>
<reference evidence="11 12" key="1">
    <citation type="submission" date="2014-03" db="EMBL/GenBank/DDBJ databases">
        <title>Draft Genome Sequence of Actibacterium mucosum KCTC 23349, a Marine Alphaproteobacterium with Complex Ionic Requirements Isolated from Mediterranean Seawater at Malvarrosa Beach, Valencia, Spain.</title>
        <authorList>
            <person name="Arahal D.R."/>
            <person name="Shao Z."/>
            <person name="Lai Q."/>
            <person name="Pujalte M.J."/>
        </authorList>
    </citation>
    <scope>NUCLEOTIDE SEQUENCE [LARGE SCALE GENOMIC DNA]</scope>
    <source>
        <strain evidence="11 12">KCTC 23349</strain>
    </source>
</reference>
<organism evidence="11 12">
    <name type="scientific">Actibacterium mucosum KCTC 23349</name>
    <dbReference type="NCBI Taxonomy" id="1454373"/>
    <lineage>
        <taxon>Bacteria</taxon>
        <taxon>Pseudomonadati</taxon>
        <taxon>Pseudomonadota</taxon>
        <taxon>Alphaproteobacteria</taxon>
        <taxon>Rhodobacterales</taxon>
        <taxon>Roseobacteraceae</taxon>
        <taxon>Actibacterium</taxon>
    </lineage>
</organism>
<dbReference type="GO" id="GO:0005737">
    <property type="term" value="C:cytoplasm"/>
    <property type="evidence" value="ECO:0007669"/>
    <property type="project" value="TreeGrafter"/>
</dbReference>
<dbReference type="Proteomes" id="UP000026249">
    <property type="component" value="Unassembled WGS sequence"/>
</dbReference>
<dbReference type="GO" id="GO:0005524">
    <property type="term" value="F:ATP binding"/>
    <property type="evidence" value="ECO:0007669"/>
    <property type="project" value="UniProtKB-KW"/>
</dbReference>
<keyword evidence="6 10" id="KW-0418">Kinase</keyword>
<evidence type="ECO:0000256" key="6">
    <source>
        <dbReference type="ARBA" id="ARBA00022777"/>
    </source>
</evidence>
<dbReference type="STRING" id="1454373.ACMU_15950"/>
<evidence type="ECO:0000256" key="8">
    <source>
        <dbReference type="ARBA" id="ARBA00023064"/>
    </source>
</evidence>
<dbReference type="InterPro" id="IPR006001">
    <property type="entry name" value="Therm_gnt_kin"/>
</dbReference>
<evidence type="ECO:0000256" key="3">
    <source>
        <dbReference type="ARBA" id="ARBA00012054"/>
    </source>
</evidence>
<evidence type="ECO:0000256" key="1">
    <source>
        <dbReference type="ARBA" id="ARBA00004761"/>
    </source>
</evidence>
<dbReference type="OrthoDB" id="9795716at2"/>
<comment type="catalytic activity">
    <reaction evidence="9 10">
        <text>D-gluconate + ATP = 6-phospho-D-gluconate + ADP + H(+)</text>
        <dbReference type="Rhea" id="RHEA:19433"/>
        <dbReference type="ChEBI" id="CHEBI:15378"/>
        <dbReference type="ChEBI" id="CHEBI:18391"/>
        <dbReference type="ChEBI" id="CHEBI:30616"/>
        <dbReference type="ChEBI" id="CHEBI:58759"/>
        <dbReference type="ChEBI" id="CHEBI:456216"/>
        <dbReference type="EC" id="2.7.1.12"/>
    </reaction>
</comment>